<dbReference type="Proteomes" id="UP000050761">
    <property type="component" value="Unassembled WGS sequence"/>
</dbReference>
<evidence type="ECO:0000313" key="3">
    <source>
        <dbReference type="WBParaSite" id="HPBE_0001884301-mRNA-1"/>
    </source>
</evidence>
<evidence type="ECO:0000313" key="2">
    <source>
        <dbReference type="Proteomes" id="UP000050761"/>
    </source>
</evidence>
<gene>
    <name evidence="1" type="ORF">HPBE_LOCUS18842</name>
</gene>
<reference evidence="3" key="2">
    <citation type="submission" date="2019-09" db="UniProtKB">
        <authorList>
            <consortium name="WormBaseParasite"/>
        </authorList>
    </citation>
    <scope>IDENTIFICATION</scope>
</reference>
<accession>A0A3P8AG97</accession>
<dbReference type="AlphaFoldDB" id="A0A183GA33"/>
<protein>
    <submittedName>
        <fullName evidence="3">SRCR domain-containing protein</fullName>
    </submittedName>
</protein>
<reference evidence="1 2" key="1">
    <citation type="submission" date="2018-11" db="EMBL/GenBank/DDBJ databases">
        <authorList>
            <consortium name="Pathogen Informatics"/>
        </authorList>
    </citation>
    <scope>NUCLEOTIDE SEQUENCE [LARGE SCALE GENOMIC DNA]</scope>
</reference>
<name>A0A183GA33_HELPZ</name>
<proteinExistence type="predicted"/>
<dbReference type="WBParaSite" id="HPBE_0001884301-mRNA-1">
    <property type="protein sequence ID" value="HPBE_0001884301-mRNA-1"/>
    <property type="gene ID" value="HPBE_0001884301"/>
</dbReference>
<dbReference type="EMBL" id="UZAH01030957">
    <property type="protein sequence ID" value="VDP13132.1"/>
    <property type="molecule type" value="Genomic_DNA"/>
</dbReference>
<accession>A0A183GA33</accession>
<sequence length="68" mass="7656">MDAARNAWTVERLLDLETHVDDVKVTCSESGHMLHSVCDTSAEPQRTCNDVATSMTRLLYPTHVARRL</sequence>
<evidence type="ECO:0000313" key="1">
    <source>
        <dbReference type="EMBL" id="VDP13132.1"/>
    </source>
</evidence>
<organism evidence="2 3">
    <name type="scientific">Heligmosomoides polygyrus</name>
    <name type="common">Parasitic roundworm</name>
    <dbReference type="NCBI Taxonomy" id="6339"/>
    <lineage>
        <taxon>Eukaryota</taxon>
        <taxon>Metazoa</taxon>
        <taxon>Ecdysozoa</taxon>
        <taxon>Nematoda</taxon>
        <taxon>Chromadorea</taxon>
        <taxon>Rhabditida</taxon>
        <taxon>Rhabditina</taxon>
        <taxon>Rhabditomorpha</taxon>
        <taxon>Strongyloidea</taxon>
        <taxon>Heligmosomidae</taxon>
        <taxon>Heligmosomoides</taxon>
    </lineage>
</organism>
<keyword evidence="2" id="KW-1185">Reference proteome</keyword>